<dbReference type="HAMAP" id="MF_01161">
    <property type="entry name" value="tRNA_Ile_lys_synt"/>
    <property type="match status" value="1"/>
</dbReference>
<comment type="catalytic activity">
    <reaction evidence="7 8">
        <text>cytidine(34) in tRNA(Ile2) + L-lysine + ATP = lysidine(34) in tRNA(Ile2) + AMP + diphosphate + H(+)</text>
        <dbReference type="Rhea" id="RHEA:43744"/>
        <dbReference type="Rhea" id="RHEA-COMP:10625"/>
        <dbReference type="Rhea" id="RHEA-COMP:10670"/>
        <dbReference type="ChEBI" id="CHEBI:15378"/>
        <dbReference type="ChEBI" id="CHEBI:30616"/>
        <dbReference type="ChEBI" id="CHEBI:32551"/>
        <dbReference type="ChEBI" id="CHEBI:33019"/>
        <dbReference type="ChEBI" id="CHEBI:82748"/>
        <dbReference type="ChEBI" id="CHEBI:83665"/>
        <dbReference type="ChEBI" id="CHEBI:456215"/>
        <dbReference type="EC" id="6.3.4.19"/>
    </reaction>
</comment>
<organism evidence="10 11">
    <name type="scientific">Parapedobacter defluvii</name>
    <dbReference type="NCBI Taxonomy" id="2045106"/>
    <lineage>
        <taxon>Bacteria</taxon>
        <taxon>Pseudomonadati</taxon>
        <taxon>Bacteroidota</taxon>
        <taxon>Sphingobacteriia</taxon>
        <taxon>Sphingobacteriales</taxon>
        <taxon>Sphingobacteriaceae</taxon>
        <taxon>Parapedobacter</taxon>
    </lineage>
</organism>
<evidence type="ECO:0000256" key="5">
    <source>
        <dbReference type="ARBA" id="ARBA00022741"/>
    </source>
</evidence>
<comment type="subcellular location">
    <subcellularLocation>
        <location evidence="1 8">Cytoplasm</location>
    </subcellularLocation>
</comment>
<dbReference type="InterPro" id="IPR012795">
    <property type="entry name" value="tRNA_Ile_lys_synt_N"/>
</dbReference>
<dbReference type="PANTHER" id="PTHR43033:SF1">
    <property type="entry name" value="TRNA(ILE)-LYSIDINE SYNTHASE-RELATED"/>
    <property type="match status" value="1"/>
</dbReference>
<evidence type="ECO:0000256" key="8">
    <source>
        <dbReference type="HAMAP-Rule" id="MF_01161"/>
    </source>
</evidence>
<dbReference type="NCBIfam" id="TIGR02433">
    <property type="entry name" value="lysidine_TilS_C"/>
    <property type="match status" value="1"/>
</dbReference>
<keyword evidence="2 8" id="KW-0963">Cytoplasm</keyword>
<keyword evidence="4 8" id="KW-0819">tRNA processing</keyword>
<dbReference type="InterPro" id="IPR012796">
    <property type="entry name" value="Lysidine-tRNA-synth_C"/>
</dbReference>
<feature type="binding site" evidence="8">
    <location>
        <begin position="28"/>
        <end position="33"/>
    </location>
    <ligand>
        <name>ATP</name>
        <dbReference type="ChEBI" id="CHEBI:30616"/>
    </ligand>
</feature>
<evidence type="ECO:0000256" key="4">
    <source>
        <dbReference type="ARBA" id="ARBA00022694"/>
    </source>
</evidence>
<dbReference type="RefSeq" id="WP_188748008.1">
    <property type="nucleotide sequence ID" value="NZ_BMIK01000002.1"/>
</dbReference>
<accession>A0ABQ1L5A8</accession>
<dbReference type="SUPFAM" id="SSF52402">
    <property type="entry name" value="Adenine nucleotide alpha hydrolases-like"/>
    <property type="match status" value="1"/>
</dbReference>
<dbReference type="CDD" id="cd01992">
    <property type="entry name" value="TilS_N"/>
    <property type="match status" value="1"/>
</dbReference>
<dbReference type="Pfam" id="PF01171">
    <property type="entry name" value="ATP_bind_3"/>
    <property type="match status" value="1"/>
</dbReference>
<evidence type="ECO:0000313" key="11">
    <source>
        <dbReference type="Proteomes" id="UP000597338"/>
    </source>
</evidence>
<keyword evidence="11" id="KW-1185">Reference proteome</keyword>
<dbReference type="InterPro" id="IPR011063">
    <property type="entry name" value="TilS/TtcA_N"/>
</dbReference>
<dbReference type="EC" id="6.3.4.19" evidence="8"/>
<dbReference type="InterPro" id="IPR014729">
    <property type="entry name" value="Rossmann-like_a/b/a_fold"/>
</dbReference>
<comment type="function">
    <text evidence="8">Ligates lysine onto the cytidine present at position 34 of the AUA codon-specific tRNA(Ile) that contains the anticodon CAU, in an ATP-dependent manner. Cytidine is converted to lysidine, thus changing the amino acid specificity of the tRNA from methionine to isoleucine.</text>
</comment>
<dbReference type="EMBL" id="BMIK01000002">
    <property type="protein sequence ID" value="GGC19737.1"/>
    <property type="molecule type" value="Genomic_DNA"/>
</dbReference>
<sequence>MSVPERFIQYLQEQALCQPHDRILIAVSGGKDSVMMARLFVESGYAVGFAHCNFQLRGKESDADEALVYELAKTLNVPFYVTRFDTASYARKHGISIQMAARDLRYAWFETIRVSQGYKYIAVAQHRNDHVETLLLNLVRGTGLAGLCGIQPKRGHIIRPMLFLNADEIAAYVKENKLEYRDDLSNFSTKYARNKIRMEVIPRLKELNPDLEVTLAKSMAHFADAYTVLQHHVKQLRKQLFAEYKEGEWRMSKRALATLEPQQFLMYELFKPFGFTDAVMSDLAGTLMGTGISGKQFASSSYVLYVDREEVILTPKKAIHEPIAALERPGAAVKWGTCRFESHVSEDKRIQAEMHIAQFDADKIVFPLSIRSWQEGDAFRPLGMKGHKKLSDLFVSLKIPVHRKHTVPVVTNGNGDILWVVPYRMDDRYKITGKTKKVLTLACF</sequence>
<dbReference type="PANTHER" id="PTHR43033">
    <property type="entry name" value="TRNA(ILE)-LYSIDINE SYNTHASE-RELATED"/>
    <property type="match status" value="1"/>
</dbReference>
<evidence type="ECO:0000256" key="2">
    <source>
        <dbReference type="ARBA" id="ARBA00022490"/>
    </source>
</evidence>
<comment type="similarity">
    <text evidence="8">Belongs to the tRNA(Ile)-lysidine synthase family.</text>
</comment>
<comment type="domain">
    <text evidence="8">The N-terminal region contains the highly conserved SGGXDS motif, predicted to be a P-loop motif involved in ATP binding.</text>
</comment>
<dbReference type="InterPro" id="IPR012094">
    <property type="entry name" value="tRNA_Ile_lys_synt"/>
</dbReference>
<evidence type="ECO:0000313" key="10">
    <source>
        <dbReference type="EMBL" id="GGC19737.1"/>
    </source>
</evidence>
<keyword evidence="5 8" id="KW-0547">Nucleotide-binding</keyword>
<dbReference type="SUPFAM" id="SSF56037">
    <property type="entry name" value="PheT/TilS domain"/>
    <property type="match status" value="1"/>
</dbReference>
<dbReference type="Proteomes" id="UP000597338">
    <property type="component" value="Unassembled WGS sequence"/>
</dbReference>
<gene>
    <name evidence="8 10" type="primary">tilS</name>
    <name evidence="10" type="ORF">GCM10011386_09540</name>
</gene>
<keyword evidence="3 8" id="KW-0436">Ligase</keyword>
<evidence type="ECO:0000256" key="6">
    <source>
        <dbReference type="ARBA" id="ARBA00022840"/>
    </source>
</evidence>
<feature type="domain" description="Lysidine-tRNA(Ile) synthetase C-terminal" evidence="9">
    <location>
        <begin position="368"/>
        <end position="441"/>
    </location>
</feature>
<proteinExistence type="inferred from homology"/>
<comment type="caution">
    <text evidence="10">The sequence shown here is derived from an EMBL/GenBank/DDBJ whole genome shotgun (WGS) entry which is preliminary data.</text>
</comment>
<dbReference type="Gene3D" id="3.40.50.620">
    <property type="entry name" value="HUPs"/>
    <property type="match status" value="1"/>
</dbReference>
<dbReference type="SMART" id="SM00977">
    <property type="entry name" value="TilS_C"/>
    <property type="match status" value="1"/>
</dbReference>
<keyword evidence="6 8" id="KW-0067">ATP-binding</keyword>
<reference evidence="11" key="1">
    <citation type="journal article" date="2019" name="Int. J. Syst. Evol. Microbiol.">
        <title>The Global Catalogue of Microorganisms (GCM) 10K type strain sequencing project: providing services to taxonomists for standard genome sequencing and annotation.</title>
        <authorList>
            <consortium name="The Broad Institute Genomics Platform"/>
            <consortium name="The Broad Institute Genome Sequencing Center for Infectious Disease"/>
            <person name="Wu L."/>
            <person name="Ma J."/>
        </authorList>
    </citation>
    <scope>NUCLEOTIDE SEQUENCE [LARGE SCALE GENOMIC DNA]</scope>
    <source>
        <strain evidence="11">CGMCC 1.15342</strain>
    </source>
</reference>
<name>A0ABQ1L5A8_9SPHI</name>
<evidence type="ECO:0000259" key="9">
    <source>
        <dbReference type="SMART" id="SM00977"/>
    </source>
</evidence>
<evidence type="ECO:0000256" key="7">
    <source>
        <dbReference type="ARBA" id="ARBA00048539"/>
    </source>
</evidence>
<dbReference type="Pfam" id="PF11734">
    <property type="entry name" value="TilS_C"/>
    <property type="match status" value="1"/>
</dbReference>
<evidence type="ECO:0000256" key="3">
    <source>
        <dbReference type="ARBA" id="ARBA00022598"/>
    </source>
</evidence>
<protein>
    <recommendedName>
        <fullName evidence="8">tRNA(Ile)-lysidine synthase</fullName>
        <ecNumber evidence="8">6.3.4.19</ecNumber>
    </recommendedName>
    <alternativeName>
        <fullName evidence="8">tRNA(Ile)-2-lysyl-cytidine synthase</fullName>
    </alternativeName>
    <alternativeName>
        <fullName evidence="8">tRNA(Ile)-lysidine synthetase</fullName>
    </alternativeName>
</protein>
<dbReference type="NCBIfam" id="TIGR02432">
    <property type="entry name" value="lysidine_TilS_N"/>
    <property type="match status" value="1"/>
</dbReference>
<evidence type="ECO:0000256" key="1">
    <source>
        <dbReference type="ARBA" id="ARBA00004496"/>
    </source>
</evidence>